<keyword evidence="4" id="KW-1185">Reference proteome</keyword>
<sequence>MSWSLADVPDQSGRVAVVTGANGGIGLATAMALAGKGAHVVMAARNEAKAVVARDRISATHPGALVEIVPLDLGSLASVEHAAEQILAAHPGIDLLVNNAGVMAMPQGRTIDGFETQLGINHLGHWALTARLLPALVRTRDARVVTVTSGAQHTGRPLDPGDPFLLRDYDPWRAYGNSKLANRHFAQGLDRQFQETGLSVRALTTHPGLTNSDIQSTTVTAGGGGGLGRFFLALTRRIGMDTERGALSPLRAATDPRAVGGALYGPRWGMAGAPVRRRLIRPGADRAIRLLWQVSWQLTGLDIDVAKVAARTASTRRP</sequence>
<dbReference type="SUPFAM" id="SSF51735">
    <property type="entry name" value="NAD(P)-binding Rossmann-fold domains"/>
    <property type="match status" value="1"/>
</dbReference>
<dbReference type="STRING" id="1449976.KALB_8764"/>
<gene>
    <name evidence="3" type="ORF">KALB_8764</name>
</gene>
<dbReference type="Pfam" id="PF00106">
    <property type="entry name" value="adh_short"/>
    <property type="match status" value="1"/>
</dbReference>
<reference evidence="3 4" key="1">
    <citation type="journal article" date="2014" name="BMC Genomics">
        <title>Complete genome sequence of producer of the glycopeptide antibiotic Aculeximycin Kutzneria albida DSM 43870T, a representative of minor genus of Pseudonocardiaceae.</title>
        <authorList>
            <person name="Rebets Y."/>
            <person name="Tokovenko B."/>
            <person name="Lushchyk I."/>
            <person name="Ruckert C."/>
            <person name="Zaburannyi N."/>
            <person name="Bechthold A."/>
            <person name="Kalinowski J."/>
            <person name="Luzhetskyy A."/>
        </authorList>
    </citation>
    <scope>NUCLEOTIDE SEQUENCE [LARGE SCALE GENOMIC DNA]</scope>
    <source>
        <strain evidence="3">DSM 43870</strain>
    </source>
</reference>
<dbReference type="HOGENOM" id="CLU_010194_44_2_11"/>
<name>W5WN01_9PSEU</name>
<dbReference type="EMBL" id="CP007155">
    <property type="protein sequence ID" value="AHI02121.1"/>
    <property type="molecule type" value="Genomic_DNA"/>
</dbReference>
<dbReference type="OrthoDB" id="4577644at2"/>
<evidence type="ECO:0000313" key="3">
    <source>
        <dbReference type="EMBL" id="AHI02121.1"/>
    </source>
</evidence>
<evidence type="ECO:0000256" key="1">
    <source>
        <dbReference type="ARBA" id="ARBA00006484"/>
    </source>
</evidence>
<keyword evidence="2" id="KW-0560">Oxidoreductase</keyword>
<accession>W5WN01</accession>
<evidence type="ECO:0008006" key="5">
    <source>
        <dbReference type="Google" id="ProtNLM"/>
    </source>
</evidence>
<comment type="similarity">
    <text evidence="1">Belongs to the short-chain dehydrogenases/reductases (SDR) family.</text>
</comment>
<dbReference type="NCBIfam" id="NF004846">
    <property type="entry name" value="PRK06197.1"/>
    <property type="match status" value="1"/>
</dbReference>
<dbReference type="RefSeq" id="WP_025361896.1">
    <property type="nucleotide sequence ID" value="NZ_CP007155.1"/>
</dbReference>
<evidence type="ECO:0000313" key="4">
    <source>
        <dbReference type="Proteomes" id="UP000019225"/>
    </source>
</evidence>
<dbReference type="InterPro" id="IPR036291">
    <property type="entry name" value="NAD(P)-bd_dom_sf"/>
</dbReference>
<dbReference type="PANTHER" id="PTHR24320:SF148">
    <property type="entry name" value="NAD(P)-BINDING ROSSMANN-FOLD SUPERFAMILY PROTEIN"/>
    <property type="match status" value="1"/>
</dbReference>
<dbReference type="PANTHER" id="PTHR24320">
    <property type="entry name" value="RETINOL DEHYDROGENASE"/>
    <property type="match status" value="1"/>
</dbReference>
<dbReference type="AlphaFoldDB" id="W5WN01"/>
<dbReference type="GO" id="GO:0016491">
    <property type="term" value="F:oxidoreductase activity"/>
    <property type="evidence" value="ECO:0007669"/>
    <property type="project" value="UniProtKB-KW"/>
</dbReference>
<dbReference type="eggNOG" id="COG1028">
    <property type="taxonomic scope" value="Bacteria"/>
</dbReference>
<dbReference type="Gene3D" id="3.40.50.720">
    <property type="entry name" value="NAD(P)-binding Rossmann-like Domain"/>
    <property type="match status" value="1"/>
</dbReference>
<dbReference type="Proteomes" id="UP000019225">
    <property type="component" value="Chromosome"/>
</dbReference>
<protein>
    <recommendedName>
        <fullName evidence="5">Short-chain dehydrogenase/reductase SDR</fullName>
    </recommendedName>
</protein>
<dbReference type="KEGG" id="kal:KALB_8764"/>
<proteinExistence type="inferred from homology"/>
<dbReference type="PRINTS" id="PR00081">
    <property type="entry name" value="GDHRDH"/>
</dbReference>
<dbReference type="InterPro" id="IPR002347">
    <property type="entry name" value="SDR_fam"/>
</dbReference>
<evidence type="ECO:0000256" key="2">
    <source>
        <dbReference type="ARBA" id="ARBA00023002"/>
    </source>
</evidence>
<organism evidence="3 4">
    <name type="scientific">Kutzneria albida DSM 43870</name>
    <dbReference type="NCBI Taxonomy" id="1449976"/>
    <lineage>
        <taxon>Bacteria</taxon>
        <taxon>Bacillati</taxon>
        <taxon>Actinomycetota</taxon>
        <taxon>Actinomycetes</taxon>
        <taxon>Pseudonocardiales</taxon>
        <taxon>Pseudonocardiaceae</taxon>
        <taxon>Kutzneria</taxon>
    </lineage>
</organism>
<dbReference type="PATRIC" id="fig|1449976.3.peg.8802"/>